<keyword evidence="2 6" id="KW-0067">ATP-binding</keyword>
<comment type="function">
    <text evidence="6">Catalyzes the dehydration of the S-form of NAD(P)HX at the expense of ADP, which is converted to AMP. Together with NAD(P)HX epimerase, which catalyzes the epimerization of the S- and R-forms, the enzyme allows the repair of both epimers of NAD(P)HX, a damaged form of NAD(P)H that is a result of enzymatic or heat-dependent hydration.</text>
</comment>
<evidence type="ECO:0000256" key="1">
    <source>
        <dbReference type="ARBA" id="ARBA00022741"/>
    </source>
</evidence>
<keyword evidence="4 6" id="KW-0520">NAD</keyword>
<dbReference type="Gene3D" id="3.40.1190.20">
    <property type="match status" value="1"/>
</dbReference>
<dbReference type="PANTHER" id="PTHR12592">
    <property type="entry name" value="ATP-DEPENDENT (S)-NAD(P)H-HYDRATE DEHYDRATASE FAMILY MEMBER"/>
    <property type="match status" value="1"/>
</dbReference>
<dbReference type="NCBIfam" id="TIGR00196">
    <property type="entry name" value="yjeF_cterm"/>
    <property type="match status" value="1"/>
</dbReference>
<keyword evidence="5 6" id="KW-0456">Lyase</keyword>
<dbReference type="InterPro" id="IPR029056">
    <property type="entry name" value="Ribokinase-like"/>
</dbReference>
<evidence type="ECO:0000256" key="5">
    <source>
        <dbReference type="ARBA" id="ARBA00023239"/>
    </source>
</evidence>
<dbReference type="InterPro" id="IPR000631">
    <property type="entry name" value="CARKD"/>
</dbReference>
<feature type="binding site" evidence="6">
    <location>
        <position position="180"/>
    </location>
    <ligand>
        <name>(6S)-NADPHX</name>
        <dbReference type="ChEBI" id="CHEBI:64076"/>
    </ligand>
</feature>
<keyword evidence="9" id="KW-1185">Reference proteome</keyword>
<feature type="binding site" evidence="6">
    <location>
        <position position="263"/>
    </location>
    <ligand>
        <name>(6S)-NADPHX</name>
        <dbReference type="ChEBI" id="CHEBI:64076"/>
    </ligand>
</feature>
<comment type="catalytic activity">
    <reaction evidence="6">
        <text>(6S)-NADHX + ADP = AMP + phosphate + NADH + H(+)</text>
        <dbReference type="Rhea" id="RHEA:32223"/>
        <dbReference type="ChEBI" id="CHEBI:15378"/>
        <dbReference type="ChEBI" id="CHEBI:43474"/>
        <dbReference type="ChEBI" id="CHEBI:57945"/>
        <dbReference type="ChEBI" id="CHEBI:64074"/>
        <dbReference type="ChEBI" id="CHEBI:456215"/>
        <dbReference type="ChEBI" id="CHEBI:456216"/>
        <dbReference type="EC" id="4.2.1.136"/>
    </reaction>
</comment>
<comment type="subunit">
    <text evidence="6">Homotetramer.</text>
</comment>
<dbReference type="InterPro" id="IPR017953">
    <property type="entry name" value="Carbohydrate_kinase_pred_CS"/>
</dbReference>
<comment type="caution">
    <text evidence="8">The sequence shown here is derived from an EMBL/GenBank/DDBJ whole genome shotgun (WGS) entry which is preliminary data.</text>
</comment>
<dbReference type="EMBL" id="JASZZN010000008">
    <property type="protein sequence ID" value="MDM4016408.1"/>
    <property type="molecule type" value="Genomic_DNA"/>
</dbReference>
<comment type="cofactor">
    <cofactor evidence="6">
        <name>Mg(2+)</name>
        <dbReference type="ChEBI" id="CHEBI:18420"/>
    </cofactor>
</comment>
<dbReference type="RefSeq" id="WP_149497865.1">
    <property type="nucleotide sequence ID" value="NZ_JAJMQV010000015.1"/>
</dbReference>
<dbReference type="PROSITE" id="PS01050">
    <property type="entry name" value="YJEF_C_2"/>
    <property type="match status" value="1"/>
</dbReference>
<comment type="catalytic activity">
    <reaction evidence="6">
        <text>(6S)-NADPHX + ADP = AMP + phosphate + NADPH + H(+)</text>
        <dbReference type="Rhea" id="RHEA:32235"/>
        <dbReference type="ChEBI" id="CHEBI:15378"/>
        <dbReference type="ChEBI" id="CHEBI:43474"/>
        <dbReference type="ChEBI" id="CHEBI:57783"/>
        <dbReference type="ChEBI" id="CHEBI:64076"/>
        <dbReference type="ChEBI" id="CHEBI:456215"/>
        <dbReference type="ChEBI" id="CHEBI:456216"/>
        <dbReference type="EC" id="4.2.1.136"/>
    </reaction>
</comment>
<dbReference type="SUPFAM" id="SSF53613">
    <property type="entry name" value="Ribokinase-like"/>
    <property type="match status" value="1"/>
</dbReference>
<protein>
    <recommendedName>
        <fullName evidence="6">ADP-dependent (S)-NAD(P)H-hydrate dehydratase</fullName>
        <ecNumber evidence="6">4.2.1.136</ecNumber>
    </recommendedName>
    <alternativeName>
        <fullName evidence="6">ADP-dependent NAD(P)HX dehydratase</fullName>
    </alternativeName>
</protein>
<keyword evidence="1 6" id="KW-0547">Nucleotide-binding</keyword>
<proteinExistence type="inferred from homology"/>
<dbReference type="CDD" id="cd01171">
    <property type="entry name" value="YXKO-related"/>
    <property type="match status" value="1"/>
</dbReference>
<feature type="domain" description="YjeF C-terminal" evidence="7">
    <location>
        <begin position="11"/>
        <end position="322"/>
    </location>
</feature>
<dbReference type="Pfam" id="PF01256">
    <property type="entry name" value="Carb_kinase"/>
    <property type="match status" value="1"/>
</dbReference>
<gene>
    <name evidence="6" type="primary">nnrD</name>
    <name evidence="8" type="ORF">QTN89_13270</name>
</gene>
<feature type="binding site" evidence="6">
    <location>
        <position position="113"/>
    </location>
    <ligand>
        <name>(6S)-NADPHX</name>
        <dbReference type="ChEBI" id="CHEBI:64076"/>
    </ligand>
</feature>
<evidence type="ECO:0000313" key="9">
    <source>
        <dbReference type="Proteomes" id="UP001239462"/>
    </source>
</evidence>
<sequence length="323" mass="33264">MKVPSPPPFIESAPADQRWPYRAADAHKGNFGRVLLVGGSRGMAGSISLSSMAALATGSGLVSVAIPDRCLETVAGFHPGVMTIPIQDDGVGAFGADASVNTKPYDVVGCGPGMGTGAGATALVEQLFWQADQHRVFDADAINIIAKENWLHSPALLRNSEHRGKSTLPLDQSTLVLTPHPGELARLTGVSAKDRDAQIEAAKSLAERFGMTIVVKGGPTWVVSGELLKTAATADVPAQNSQGVQVYRNRTGNPGMATAGSGDVLTGVVTSLLGQGLGAFDAATLAVYLHGLAGDFAAQAIGQASLTCREILGHLPAAIRAIE</sequence>
<comment type="similarity">
    <text evidence="6">Belongs to the NnrD/CARKD family.</text>
</comment>
<keyword evidence="3 6" id="KW-0521">NADP</keyword>
<evidence type="ECO:0000256" key="4">
    <source>
        <dbReference type="ARBA" id="ARBA00023027"/>
    </source>
</evidence>
<dbReference type="PROSITE" id="PS51383">
    <property type="entry name" value="YJEF_C_3"/>
    <property type="match status" value="1"/>
</dbReference>
<feature type="binding site" evidence="6">
    <location>
        <position position="262"/>
    </location>
    <ligand>
        <name>AMP</name>
        <dbReference type="ChEBI" id="CHEBI:456215"/>
    </ligand>
</feature>
<dbReference type="EC" id="4.2.1.136" evidence="6"/>
<evidence type="ECO:0000259" key="7">
    <source>
        <dbReference type="PROSITE" id="PS51383"/>
    </source>
</evidence>
<dbReference type="PANTHER" id="PTHR12592:SF0">
    <property type="entry name" value="ATP-DEPENDENT (S)-NAD(P)H-HYDRATE DEHYDRATASE"/>
    <property type="match status" value="1"/>
</dbReference>
<evidence type="ECO:0000256" key="2">
    <source>
        <dbReference type="ARBA" id="ARBA00022840"/>
    </source>
</evidence>
<dbReference type="HAMAP" id="MF_01965">
    <property type="entry name" value="NADHX_dehydratase"/>
    <property type="match status" value="1"/>
</dbReference>
<feature type="binding site" evidence="6">
    <location>
        <begin position="216"/>
        <end position="220"/>
    </location>
    <ligand>
        <name>AMP</name>
        <dbReference type="ChEBI" id="CHEBI:456215"/>
    </ligand>
</feature>
<dbReference type="Proteomes" id="UP001239462">
    <property type="component" value="Unassembled WGS sequence"/>
</dbReference>
<name>A0ABT7PIT4_9BACT</name>
<accession>A0ABT7PIT4</accession>
<comment type="caution">
    <text evidence="6">Lacks conserved residue(s) required for the propagation of feature annotation.</text>
</comment>
<evidence type="ECO:0000256" key="6">
    <source>
        <dbReference type="HAMAP-Rule" id="MF_01965"/>
    </source>
</evidence>
<evidence type="ECO:0000313" key="8">
    <source>
        <dbReference type="EMBL" id="MDM4016408.1"/>
    </source>
</evidence>
<evidence type="ECO:0000256" key="3">
    <source>
        <dbReference type="ARBA" id="ARBA00022857"/>
    </source>
</evidence>
<organism evidence="8 9">
    <name type="scientific">Roseiconus lacunae</name>
    <dbReference type="NCBI Taxonomy" id="2605694"/>
    <lineage>
        <taxon>Bacteria</taxon>
        <taxon>Pseudomonadati</taxon>
        <taxon>Planctomycetota</taxon>
        <taxon>Planctomycetia</taxon>
        <taxon>Pirellulales</taxon>
        <taxon>Pirellulaceae</taxon>
        <taxon>Roseiconus</taxon>
    </lineage>
</organism>
<reference evidence="8 9" key="1">
    <citation type="submission" date="2023-06" db="EMBL/GenBank/DDBJ databases">
        <title>Roseiconus lacunae JC819 isolated from Gulf of Mannar region, Tamil Nadu.</title>
        <authorList>
            <person name="Pk S."/>
            <person name="Ch S."/>
            <person name="Ch V.R."/>
        </authorList>
    </citation>
    <scope>NUCLEOTIDE SEQUENCE [LARGE SCALE GENOMIC DNA]</scope>
    <source>
        <strain evidence="8 9">JC819</strain>
    </source>
</reference>